<dbReference type="GeneID" id="77924306"/>
<organism evidence="1 2">
    <name type="scientific">Gordonia phage Sixama</name>
    <dbReference type="NCBI Taxonomy" id="2653271"/>
    <lineage>
        <taxon>Viruses</taxon>
        <taxon>Duplodnaviria</taxon>
        <taxon>Heunggongvirae</taxon>
        <taxon>Uroviricota</taxon>
        <taxon>Caudoviricetes</taxon>
        <taxon>Sixamavirus</taxon>
        <taxon>Sixamavirus sixama</taxon>
    </lineage>
</organism>
<dbReference type="KEGG" id="vg:77924306"/>
<dbReference type="Proteomes" id="UP000400849">
    <property type="component" value="Segment"/>
</dbReference>
<reference evidence="1 2" key="1">
    <citation type="submission" date="2019-09" db="EMBL/GenBank/DDBJ databases">
        <authorList>
            <person name="Christie C.A."/>
            <person name="Diallo A.S."/>
            <person name="Dixon Z."/>
            <person name="McIntosh P.M."/>
            <person name="Murthy K.H."/>
            <person name="Rosen M.G."/>
            <person name="Simpson L.M."/>
            <person name="Koustas K."/>
            <person name="Fogarty M.P."/>
            <person name="Molloy S.D."/>
            <person name="Garlena R.A."/>
            <person name="Russell D.A."/>
            <person name="Pope W.H."/>
            <person name="Jacobs-Sera D."/>
            <person name="Hatfull G.F."/>
        </authorList>
    </citation>
    <scope>NUCLEOTIDE SEQUENCE [LARGE SCALE GENOMIC DNA]</scope>
</reference>
<dbReference type="EMBL" id="MN484601">
    <property type="protein sequence ID" value="QGF20309.1"/>
    <property type="molecule type" value="Genomic_DNA"/>
</dbReference>
<protein>
    <submittedName>
        <fullName evidence="1">Uncharacterized protein</fullName>
    </submittedName>
</protein>
<dbReference type="RefSeq" id="YP_010648839.1">
    <property type="nucleotide sequence ID" value="NC_070762.1"/>
</dbReference>
<sequence>MSYIDLRFHLDNHEEDGYISSDLVAVERTGTDLTQDQLDELTEGLAQSDYWNVDGVNTVLTAMYKHGRINIRD</sequence>
<keyword evidence="2" id="KW-1185">Reference proteome</keyword>
<evidence type="ECO:0000313" key="1">
    <source>
        <dbReference type="EMBL" id="QGF20309.1"/>
    </source>
</evidence>
<gene>
    <name evidence="1" type="primary">138</name>
    <name evidence="1" type="ORF">SEA_SIXAMA_138</name>
</gene>
<evidence type="ECO:0000313" key="2">
    <source>
        <dbReference type="Proteomes" id="UP000400849"/>
    </source>
</evidence>
<proteinExistence type="predicted"/>
<name>A0A5Q2F1A6_9CAUD</name>
<accession>A0A5Q2F1A6</accession>